<protein>
    <submittedName>
        <fullName evidence="1">Uncharacterized protein</fullName>
    </submittedName>
</protein>
<keyword evidence="2" id="KW-1185">Reference proteome</keyword>
<dbReference type="Proteomes" id="UP000050509">
    <property type="component" value="Unassembled WGS sequence"/>
</dbReference>
<accession>A0A0P9HHB8</accession>
<evidence type="ECO:0000313" key="1">
    <source>
        <dbReference type="EMBL" id="KPV54220.1"/>
    </source>
</evidence>
<dbReference type="Gene3D" id="2.60.40.10">
    <property type="entry name" value="Immunoglobulins"/>
    <property type="match status" value="1"/>
</dbReference>
<dbReference type="PATRIC" id="fig|186479.3.peg.10808"/>
<proteinExistence type="predicted"/>
<gene>
    <name evidence="1" type="ORF">SE17_05110</name>
</gene>
<dbReference type="InterPro" id="IPR016007">
    <property type="entry name" value="Alpha_rhamnosid"/>
</dbReference>
<comment type="caution">
    <text evidence="1">The sequence shown here is derived from an EMBL/GenBank/DDBJ whole genome shotgun (WGS) entry which is preliminary data.</text>
</comment>
<evidence type="ECO:0000313" key="2">
    <source>
        <dbReference type="Proteomes" id="UP000050509"/>
    </source>
</evidence>
<sequence>MKQETVDKQLTDAIGSAMTTIIAIRFEHRSDGLGIGSAQPRLSWTVRTPVAAWHQTGYELEVSGLDGQLQDQTGRVESDQSVLVPWPFAPLQSRERRSVRVRVWGSDGQASAWSGHTVVEAGLLHPGDWGARFVSPMRIK</sequence>
<name>A0A0P9HHB8_9CHLR</name>
<dbReference type="EMBL" id="LJCR01000092">
    <property type="protein sequence ID" value="KPV54220.1"/>
    <property type="molecule type" value="Genomic_DNA"/>
</dbReference>
<dbReference type="InterPro" id="IPR013783">
    <property type="entry name" value="Ig-like_fold"/>
</dbReference>
<dbReference type="Pfam" id="PF25788">
    <property type="entry name" value="Ig_Rha78A_N"/>
    <property type="match status" value="1"/>
</dbReference>
<dbReference type="AlphaFoldDB" id="A0A0P9HHB8"/>
<organism evidence="1 2">
    <name type="scientific">Kouleothrix aurantiaca</name>
    <dbReference type="NCBI Taxonomy" id="186479"/>
    <lineage>
        <taxon>Bacteria</taxon>
        <taxon>Bacillati</taxon>
        <taxon>Chloroflexota</taxon>
        <taxon>Chloroflexia</taxon>
        <taxon>Chloroflexales</taxon>
        <taxon>Roseiflexineae</taxon>
        <taxon>Roseiflexaceae</taxon>
        <taxon>Kouleothrix</taxon>
    </lineage>
</organism>
<dbReference type="PANTHER" id="PTHR33307">
    <property type="entry name" value="ALPHA-RHAMNOSIDASE (EUROFUNG)"/>
    <property type="match status" value="1"/>
</dbReference>
<reference evidence="1 2" key="1">
    <citation type="submission" date="2015-09" db="EMBL/GenBank/DDBJ databases">
        <title>Draft genome sequence of Kouleothrix aurantiaca JCM 19913.</title>
        <authorList>
            <person name="Hemp J."/>
        </authorList>
    </citation>
    <scope>NUCLEOTIDE SEQUENCE [LARGE SCALE GENOMIC DNA]</scope>
    <source>
        <strain evidence="1 2">COM-B</strain>
    </source>
</reference>
<dbReference type="PANTHER" id="PTHR33307:SF6">
    <property type="entry name" value="ALPHA-RHAMNOSIDASE (EUROFUNG)-RELATED"/>
    <property type="match status" value="1"/>
</dbReference>